<dbReference type="AlphaFoldDB" id="A0A1B1AEG6"/>
<name>A0A1B1AEG6_9PROT</name>
<dbReference type="KEGG" id="cbot:ATE48_02950"/>
<evidence type="ECO:0000313" key="2">
    <source>
        <dbReference type="Proteomes" id="UP000092498"/>
    </source>
</evidence>
<organism evidence="1 2">
    <name type="scientific">Candidatus Viadribacter manganicus</name>
    <dbReference type="NCBI Taxonomy" id="1759059"/>
    <lineage>
        <taxon>Bacteria</taxon>
        <taxon>Pseudomonadati</taxon>
        <taxon>Pseudomonadota</taxon>
        <taxon>Alphaproteobacteria</taxon>
        <taxon>Hyphomonadales</taxon>
        <taxon>Hyphomonadaceae</taxon>
        <taxon>Candidatus Viadribacter</taxon>
    </lineage>
</organism>
<reference evidence="1 2" key="1">
    <citation type="submission" date="2015-11" db="EMBL/GenBank/DDBJ databases">
        <title>Whole-Genome Sequence of Candidatus Oderbacter manganicum from the National Park Lower Oder Valley, Germany.</title>
        <authorList>
            <person name="Braun B."/>
            <person name="Liere K."/>
            <person name="Szewzyk U."/>
        </authorList>
    </citation>
    <scope>NUCLEOTIDE SEQUENCE [LARGE SCALE GENOMIC DNA]</scope>
    <source>
        <strain evidence="1 2">OTSz_A_272</strain>
    </source>
</reference>
<proteinExistence type="predicted"/>
<keyword evidence="2" id="KW-1185">Reference proteome</keyword>
<accession>A0A1B1AEG6</accession>
<dbReference type="STRING" id="1759059.ATE48_02950"/>
<dbReference type="RefSeq" id="WP_066767645.1">
    <property type="nucleotide sequence ID" value="NZ_CP013244.1"/>
</dbReference>
<evidence type="ECO:0000313" key="1">
    <source>
        <dbReference type="EMBL" id="ANP44954.1"/>
    </source>
</evidence>
<dbReference type="OrthoDB" id="8480761at2"/>
<dbReference type="InParanoid" id="A0A1B1AEG6"/>
<protein>
    <submittedName>
        <fullName evidence="1">Uncharacterized protein</fullName>
    </submittedName>
</protein>
<dbReference type="EMBL" id="CP013244">
    <property type="protein sequence ID" value="ANP44954.1"/>
    <property type="molecule type" value="Genomic_DNA"/>
</dbReference>
<sequence length="77" mass="8125">MAQSLAPIPPRGDVPATLESVSSFRVKTAALSRPAGPIQKPDPNMVLVTAPDGGVVVYPPSEKLAILAARRLPRINR</sequence>
<gene>
    <name evidence="1" type="ORF">ATE48_02950</name>
</gene>
<dbReference type="Proteomes" id="UP000092498">
    <property type="component" value="Chromosome"/>
</dbReference>